<name>A0A0B8T650_9SPHI</name>
<protein>
    <submittedName>
        <fullName evidence="1">Thiol:disulfide interchange protein</fullName>
    </submittedName>
</protein>
<evidence type="ECO:0000313" key="1">
    <source>
        <dbReference type="EMBL" id="KGE13334.1"/>
    </source>
</evidence>
<accession>A0A0B8T650</accession>
<dbReference type="PATRIC" id="fig|1229276.3.peg.2960"/>
<comment type="caution">
    <text evidence="1">The sequence shown here is derived from an EMBL/GenBank/DDBJ whole genome shotgun (WGS) entry which is preliminary data.</text>
</comment>
<dbReference type="SUPFAM" id="SSF52833">
    <property type="entry name" value="Thioredoxin-like"/>
    <property type="match status" value="1"/>
</dbReference>
<keyword evidence="2" id="KW-1185">Reference proteome</keyword>
<gene>
    <name evidence="1" type="ORF">DI53_2865</name>
</gene>
<dbReference type="Proteomes" id="UP000031802">
    <property type="component" value="Unassembled WGS sequence"/>
</dbReference>
<reference evidence="2" key="1">
    <citation type="submission" date="2014-04" db="EMBL/GenBank/DDBJ databases">
        <title>Whole-Genome optical mapping and complete genome sequence of Sphingobacterium deserti sp. nov., a new spaces isolated from desert in the west of China.</title>
        <authorList>
            <person name="Teng C."/>
            <person name="Zhou Z."/>
            <person name="Li X."/>
            <person name="Chen M."/>
            <person name="Lin M."/>
            <person name="Wang L."/>
            <person name="Su S."/>
            <person name="Zhang C."/>
            <person name="Zhang W."/>
        </authorList>
    </citation>
    <scope>NUCLEOTIDE SEQUENCE [LARGE SCALE GENOMIC DNA]</scope>
    <source>
        <strain evidence="2">ACCC05744</strain>
    </source>
</reference>
<evidence type="ECO:0000313" key="2">
    <source>
        <dbReference type="Proteomes" id="UP000031802"/>
    </source>
</evidence>
<dbReference type="EMBL" id="JJMU01000053">
    <property type="protein sequence ID" value="KGE13334.1"/>
    <property type="molecule type" value="Genomic_DNA"/>
</dbReference>
<dbReference type="AlphaFoldDB" id="A0A0B8T650"/>
<sequence>MGVSFDTKDYLWKRSIKEHTIPWLNISDLQGNKGSMIDRNKAISLPHKVLIDPNGVVILNSNKLDDVKNKLQEIGLM</sequence>
<organism evidence="1 2">
    <name type="scientific">Sphingobacterium deserti</name>
    <dbReference type="NCBI Taxonomy" id="1229276"/>
    <lineage>
        <taxon>Bacteria</taxon>
        <taxon>Pseudomonadati</taxon>
        <taxon>Bacteroidota</taxon>
        <taxon>Sphingobacteriia</taxon>
        <taxon>Sphingobacteriales</taxon>
        <taxon>Sphingobacteriaceae</taxon>
        <taxon>Sphingobacterium</taxon>
    </lineage>
</organism>
<dbReference type="InterPro" id="IPR036249">
    <property type="entry name" value="Thioredoxin-like_sf"/>
</dbReference>
<reference evidence="1 2" key="2">
    <citation type="journal article" date="2015" name="PLoS ONE">
        <title>Whole-Genome Optical Mapping and Finished Genome Sequence of Sphingobacterium deserti sp. nov., a New Species Isolated from the Western Desert of China.</title>
        <authorList>
            <person name="Teng C."/>
            <person name="Zhou Z."/>
            <person name="Molnar I."/>
            <person name="Li X."/>
            <person name="Tang R."/>
            <person name="Chen M."/>
            <person name="Wang L."/>
            <person name="Su S."/>
            <person name="Zhang W."/>
            <person name="Lin M."/>
        </authorList>
    </citation>
    <scope>NUCLEOTIDE SEQUENCE [LARGE SCALE GENOMIC DNA]</scope>
    <source>
        <strain evidence="2">ACCC05744</strain>
    </source>
</reference>
<proteinExistence type="predicted"/>
<dbReference type="Gene3D" id="3.40.30.10">
    <property type="entry name" value="Glutaredoxin"/>
    <property type="match status" value="1"/>
</dbReference>